<sequence>MFEVEALKDSREFSETRFTDVTAVQGTITEKETFLANLGPLADLLDQYASVCNEVISLFAHVILRLLETINNIGSPVEVFTSSCSFLLILLYSIFHILVCEVTCLIIWPFRTLLNLLISHPFVLTLISLFSILSCTTFIVIIKQISFVQIGNASMQFIVLNCRRFTHIIFLYFYPLIVTMLHLLLLPMRFSWEMCTNFIGMILVSKSKRLRRHSSICGTDDVSRITCCICFIHEKSILLQPCNHICVCAHCVEELLETYEEPLCPLCRSVITSYVDVYI</sequence>
<keyword evidence="2" id="KW-0862">Zinc</keyword>
<feature type="transmembrane region" description="Helical" evidence="4">
    <location>
        <begin position="86"/>
        <end position="110"/>
    </location>
</feature>
<dbReference type="AlphaFoldDB" id="A0A238BUN9"/>
<dbReference type="SUPFAM" id="SSF57850">
    <property type="entry name" value="RING/U-box"/>
    <property type="match status" value="1"/>
</dbReference>
<name>A0A238BUN9_9BILA</name>
<proteinExistence type="predicted"/>
<feature type="transmembrane region" description="Helical" evidence="4">
    <location>
        <begin position="122"/>
        <end position="145"/>
    </location>
</feature>
<evidence type="ECO:0000313" key="6">
    <source>
        <dbReference type="EMBL" id="OZC09047.1"/>
    </source>
</evidence>
<evidence type="ECO:0000256" key="2">
    <source>
        <dbReference type="ARBA" id="ARBA00022833"/>
    </source>
</evidence>
<feature type="transmembrane region" description="Helical" evidence="4">
    <location>
        <begin position="165"/>
        <end position="186"/>
    </location>
</feature>
<keyword evidence="1 3" id="KW-0863">Zinc-finger</keyword>
<evidence type="ECO:0000256" key="1">
    <source>
        <dbReference type="ARBA" id="ARBA00022771"/>
    </source>
</evidence>
<organism evidence="6 7">
    <name type="scientific">Onchocerca flexuosa</name>
    <dbReference type="NCBI Taxonomy" id="387005"/>
    <lineage>
        <taxon>Eukaryota</taxon>
        <taxon>Metazoa</taxon>
        <taxon>Ecdysozoa</taxon>
        <taxon>Nematoda</taxon>
        <taxon>Chromadorea</taxon>
        <taxon>Rhabditida</taxon>
        <taxon>Spirurina</taxon>
        <taxon>Spiruromorpha</taxon>
        <taxon>Filarioidea</taxon>
        <taxon>Onchocercidae</taxon>
        <taxon>Onchocerca</taxon>
    </lineage>
</organism>
<dbReference type="GO" id="GO:0008270">
    <property type="term" value="F:zinc ion binding"/>
    <property type="evidence" value="ECO:0007669"/>
    <property type="project" value="UniProtKB-KW"/>
</dbReference>
<evidence type="ECO:0000256" key="3">
    <source>
        <dbReference type="PROSITE-ProRule" id="PRU00175"/>
    </source>
</evidence>
<dbReference type="PROSITE" id="PS50089">
    <property type="entry name" value="ZF_RING_2"/>
    <property type="match status" value="1"/>
</dbReference>
<dbReference type="PANTHER" id="PTHR22696">
    <property type="entry name" value="E3 UBIQUITIN-PROTEIN LIGASE RNF26"/>
    <property type="match status" value="1"/>
</dbReference>
<accession>A0A238BUN9</accession>
<dbReference type="OrthoDB" id="1711136at2759"/>
<keyword evidence="4" id="KW-0472">Membrane</keyword>
<keyword evidence="4" id="KW-1133">Transmembrane helix</keyword>
<dbReference type="InterPro" id="IPR013083">
    <property type="entry name" value="Znf_RING/FYVE/PHD"/>
</dbReference>
<dbReference type="EMBL" id="KZ269998">
    <property type="protein sequence ID" value="OZC09047.1"/>
    <property type="molecule type" value="Genomic_DNA"/>
</dbReference>
<evidence type="ECO:0000256" key="4">
    <source>
        <dbReference type="SAM" id="Phobius"/>
    </source>
</evidence>
<dbReference type="Proteomes" id="UP000242913">
    <property type="component" value="Unassembled WGS sequence"/>
</dbReference>
<reference evidence="6 7" key="1">
    <citation type="submission" date="2015-12" db="EMBL/GenBank/DDBJ databases">
        <title>Draft genome of the nematode, Onchocerca flexuosa.</title>
        <authorList>
            <person name="Mitreva M."/>
        </authorList>
    </citation>
    <scope>NUCLEOTIDE SEQUENCE [LARGE SCALE GENOMIC DNA]</scope>
    <source>
        <strain evidence="6">Red Deer</strain>
    </source>
</reference>
<dbReference type="Pfam" id="PF13920">
    <property type="entry name" value="zf-C3HC4_3"/>
    <property type="match status" value="1"/>
</dbReference>
<evidence type="ECO:0000259" key="5">
    <source>
        <dbReference type="PROSITE" id="PS50089"/>
    </source>
</evidence>
<dbReference type="Gene3D" id="3.30.40.10">
    <property type="entry name" value="Zinc/RING finger domain, C3HC4 (zinc finger)"/>
    <property type="match status" value="1"/>
</dbReference>
<keyword evidence="1 3" id="KW-0479">Metal-binding</keyword>
<feature type="domain" description="RING-type" evidence="5">
    <location>
        <begin position="227"/>
        <end position="268"/>
    </location>
</feature>
<gene>
    <name evidence="6" type="ORF">X798_03978</name>
</gene>
<protein>
    <recommendedName>
        <fullName evidence="5">RING-type domain-containing protein</fullName>
    </recommendedName>
</protein>
<keyword evidence="4" id="KW-0812">Transmembrane</keyword>
<evidence type="ECO:0000313" key="7">
    <source>
        <dbReference type="Proteomes" id="UP000242913"/>
    </source>
</evidence>
<dbReference type="InterPro" id="IPR001841">
    <property type="entry name" value="Znf_RING"/>
</dbReference>
<keyword evidence="7" id="KW-1185">Reference proteome</keyword>